<dbReference type="Proteomes" id="UP001221142">
    <property type="component" value="Unassembled WGS sequence"/>
</dbReference>
<dbReference type="AlphaFoldDB" id="A0AAD7B6Y8"/>
<accession>A0AAD7B6Y8</accession>
<reference evidence="1" key="1">
    <citation type="submission" date="2023-03" db="EMBL/GenBank/DDBJ databases">
        <title>Massive genome expansion in bonnet fungi (Mycena s.s.) driven by repeated elements and novel gene families across ecological guilds.</title>
        <authorList>
            <consortium name="Lawrence Berkeley National Laboratory"/>
            <person name="Harder C.B."/>
            <person name="Miyauchi S."/>
            <person name="Viragh M."/>
            <person name="Kuo A."/>
            <person name="Thoen E."/>
            <person name="Andreopoulos B."/>
            <person name="Lu D."/>
            <person name="Skrede I."/>
            <person name="Drula E."/>
            <person name="Henrissat B."/>
            <person name="Morin E."/>
            <person name="Kohler A."/>
            <person name="Barry K."/>
            <person name="LaButti K."/>
            <person name="Morin E."/>
            <person name="Salamov A."/>
            <person name="Lipzen A."/>
            <person name="Mereny Z."/>
            <person name="Hegedus B."/>
            <person name="Baldrian P."/>
            <person name="Stursova M."/>
            <person name="Weitz H."/>
            <person name="Taylor A."/>
            <person name="Grigoriev I.V."/>
            <person name="Nagy L.G."/>
            <person name="Martin F."/>
            <person name="Kauserud H."/>
        </authorList>
    </citation>
    <scope>NUCLEOTIDE SEQUENCE</scope>
    <source>
        <strain evidence="1">9284</strain>
    </source>
</reference>
<proteinExistence type="predicted"/>
<name>A0AAD7B6Y8_9AGAR</name>
<organism evidence="1 2">
    <name type="scientific">Roridomyces roridus</name>
    <dbReference type="NCBI Taxonomy" id="1738132"/>
    <lineage>
        <taxon>Eukaryota</taxon>
        <taxon>Fungi</taxon>
        <taxon>Dikarya</taxon>
        <taxon>Basidiomycota</taxon>
        <taxon>Agaricomycotina</taxon>
        <taxon>Agaricomycetes</taxon>
        <taxon>Agaricomycetidae</taxon>
        <taxon>Agaricales</taxon>
        <taxon>Marasmiineae</taxon>
        <taxon>Mycenaceae</taxon>
        <taxon>Roridomyces</taxon>
    </lineage>
</organism>
<keyword evidence="2" id="KW-1185">Reference proteome</keyword>
<dbReference type="EMBL" id="JARKIF010000031">
    <property type="protein sequence ID" value="KAJ7612095.1"/>
    <property type="molecule type" value="Genomic_DNA"/>
</dbReference>
<evidence type="ECO:0000313" key="2">
    <source>
        <dbReference type="Proteomes" id="UP001221142"/>
    </source>
</evidence>
<evidence type="ECO:0000313" key="1">
    <source>
        <dbReference type="EMBL" id="KAJ7612095.1"/>
    </source>
</evidence>
<sequence>MASSYSLWDLAGHTFVPMQVAQVYLAVREVGHRPNRCMRRRVHAQLCLLLVRGKTTQAGKNSPNIRLPSESRSQNSKCTYPPSLHQGFPPQFHNLAKIAIPSGAPLNPTDRAHPILLDPNAHAGQLNYPQLSRQAAQRHRGLLRRAILFAIVGNCGPRFWWNVGSCGRTCGQVAIARAHTRTTPFLDLQNAPIRTNSFYNPPISTANIVLDDFGCSETRIIILRADLCRTRRRKQRRASSAADRVQLRN</sequence>
<gene>
    <name evidence="1" type="ORF">FB45DRAFT_1009359</name>
</gene>
<protein>
    <submittedName>
        <fullName evidence="1">Uncharacterized protein</fullName>
    </submittedName>
</protein>
<comment type="caution">
    <text evidence="1">The sequence shown here is derived from an EMBL/GenBank/DDBJ whole genome shotgun (WGS) entry which is preliminary data.</text>
</comment>